<reference evidence="6 7" key="1">
    <citation type="journal article" date="2020" name="bioRxiv">
        <title>Metabolic contributions of an alphaproteobacterial endosymbiont in the apicomplexan Cardiosporidium cionae.</title>
        <authorList>
            <person name="Hunter E.S."/>
            <person name="Paight C.J."/>
            <person name="Lane C.E."/>
        </authorList>
    </citation>
    <scope>NUCLEOTIDE SEQUENCE [LARGE SCALE GENOMIC DNA]</scope>
    <source>
        <strain evidence="6">ESH_2018</strain>
    </source>
</reference>
<dbReference type="Proteomes" id="UP000823046">
    <property type="component" value="Unassembled WGS sequence"/>
</dbReference>
<gene>
    <name evidence="6" type="ORF">IE077_003025</name>
</gene>
<keyword evidence="6" id="KW-0808">Transferase</keyword>
<dbReference type="Gene3D" id="1.10.238.10">
    <property type="entry name" value="EF-hand"/>
    <property type="match status" value="2"/>
</dbReference>
<dbReference type="PROSITE" id="PS00018">
    <property type="entry name" value="EF_HAND_1"/>
    <property type="match status" value="3"/>
</dbReference>
<keyword evidence="2" id="KW-0677">Repeat</keyword>
<dbReference type="SMART" id="SM00054">
    <property type="entry name" value="EFh"/>
    <property type="match status" value="3"/>
</dbReference>
<protein>
    <submittedName>
        <fullName evidence="6">Protein kinase</fullName>
    </submittedName>
</protein>
<dbReference type="PROSITE" id="PS50222">
    <property type="entry name" value="EF_HAND_2"/>
    <property type="match status" value="3"/>
</dbReference>
<keyword evidence="6" id="KW-0418">Kinase</keyword>
<keyword evidence="3" id="KW-0106">Calcium</keyword>
<feature type="transmembrane region" description="Helical" evidence="4">
    <location>
        <begin position="12"/>
        <end position="34"/>
    </location>
</feature>
<keyword evidence="1" id="KW-0479">Metal-binding</keyword>
<feature type="domain" description="EF-hand" evidence="5">
    <location>
        <begin position="200"/>
        <end position="235"/>
    </location>
</feature>
<evidence type="ECO:0000259" key="5">
    <source>
        <dbReference type="PROSITE" id="PS50222"/>
    </source>
</evidence>
<accession>A0ABQ7J9E2</accession>
<name>A0ABQ7J9E2_9APIC</name>
<dbReference type="EMBL" id="JADAQX010000351">
    <property type="protein sequence ID" value="KAF8820578.1"/>
    <property type="molecule type" value="Genomic_DNA"/>
</dbReference>
<sequence>MCIQSITTHFGLICLLHLFVECCCCGTLGLAWITNHCKAGLCYHKILYFAIMSGWVAVSHPFRQFRNLTNNPKQGFGKNCLVALSNVSYGGQKSFSTFIKHDFALNDKRKLFKCFPSTHWLSEHGKCASCNFHTISSRRRGSSKRSNEESDTAKGKAALTGLQPAVADSYWAKPVDHLYDSAIVDEWKLYFANLQQYDHEDLLEWRRAFDVFDRDDDGFISQADLQKTPNFSLDKSRQLKKYDRDQNNLIDFGEFVEAMFNVDIKTLKDNFEGFDSVDIQLEFEKHAETNPVTSLKTLSFEHLKEMMEEYQFTCVTKTDAKRLFDCMDSNKDGNIDFEDFKNWLCLDA</sequence>
<evidence type="ECO:0000313" key="7">
    <source>
        <dbReference type="Proteomes" id="UP000823046"/>
    </source>
</evidence>
<dbReference type="InterPro" id="IPR011992">
    <property type="entry name" value="EF-hand-dom_pair"/>
</dbReference>
<evidence type="ECO:0000256" key="3">
    <source>
        <dbReference type="ARBA" id="ARBA00022837"/>
    </source>
</evidence>
<keyword evidence="4" id="KW-0812">Transmembrane</keyword>
<evidence type="ECO:0000256" key="4">
    <source>
        <dbReference type="SAM" id="Phobius"/>
    </source>
</evidence>
<keyword evidence="4" id="KW-1133">Transmembrane helix</keyword>
<dbReference type="InterPro" id="IPR002048">
    <property type="entry name" value="EF_hand_dom"/>
</dbReference>
<dbReference type="Pfam" id="PF13405">
    <property type="entry name" value="EF-hand_6"/>
    <property type="match status" value="1"/>
</dbReference>
<evidence type="ECO:0000256" key="1">
    <source>
        <dbReference type="ARBA" id="ARBA00022723"/>
    </source>
</evidence>
<dbReference type="CDD" id="cd00051">
    <property type="entry name" value="EFh"/>
    <property type="match status" value="1"/>
</dbReference>
<dbReference type="InterPro" id="IPR039647">
    <property type="entry name" value="EF_hand_pair_protein_CML-like"/>
</dbReference>
<dbReference type="GO" id="GO:0016301">
    <property type="term" value="F:kinase activity"/>
    <property type="evidence" value="ECO:0007669"/>
    <property type="project" value="UniProtKB-KW"/>
</dbReference>
<organism evidence="6 7">
    <name type="scientific">Cardiosporidium cionae</name>
    <dbReference type="NCBI Taxonomy" id="476202"/>
    <lineage>
        <taxon>Eukaryota</taxon>
        <taxon>Sar</taxon>
        <taxon>Alveolata</taxon>
        <taxon>Apicomplexa</taxon>
        <taxon>Aconoidasida</taxon>
        <taxon>Nephromycida</taxon>
        <taxon>Cardiosporidium</taxon>
    </lineage>
</organism>
<dbReference type="Pfam" id="PF13202">
    <property type="entry name" value="EF-hand_5"/>
    <property type="match status" value="1"/>
</dbReference>
<keyword evidence="7" id="KW-1185">Reference proteome</keyword>
<keyword evidence="4" id="KW-0472">Membrane</keyword>
<feature type="transmembrane region" description="Helical" evidence="4">
    <location>
        <begin position="46"/>
        <end position="63"/>
    </location>
</feature>
<evidence type="ECO:0000313" key="6">
    <source>
        <dbReference type="EMBL" id="KAF8820578.1"/>
    </source>
</evidence>
<evidence type="ECO:0000256" key="2">
    <source>
        <dbReference type="ARBA" id="ARBA00022737"/>
    </source>
</evidence>
<dbReference type="InterPro" id="IPR018247">
    <property type="entry name" value="EF_Hand_1_Ca_BS"/>
</dbReference>
<feature type="domain" description="EF-hand" evidence="5">
    <location>
        <begin position="315"/>
        <end position="348"/>
    </location>
</feature>
<dbReference type="SUPFAM" id="SSF47473">
    <property type="entry name" value="EF-hand"/>
    <property type="match status" value="1"/>
</dbReference>
<comment type="caution">
    <text evidence="6">The sequence shown here is derived from an EMBL/GenBank/DDBJ whole genome shotgun (WGS) entry which is preliminary data.</text>
</comment>
<dbReference type="PANTHER" id="PTHR10891">
    <property type="entry name" value="EF-HAND CALCIUM-BINDING DOMAIN CONTAINING PROTEIN"/>
    <property type="match status" value="1"/>
</dbReference>
<feature type="domain" description="EF-hand" evidence="5">
    <location>
        <begin position="240"/>
        <end position="265"/>
    </location>
</feature>
<proteinExistence type="predicted"/>